<proteinExistence type="predicted"/>
<evidence type="ECO:0000313" key="2">
    <source>
        <dbReference type="Proteomes" id="UP000238479"/>
    </source>
</evidence>
<dbReference type="AlphaFoldDB" id="A0A2P6RGG5"/>
<keyword evidence="2" id="KW-1185">Reference proteome</keyword>
<gene>
    <name evidence="1" type="ORF">RchiOBHm_Chr3g0492231</name>
</gene>
<evidence type="ECO:0000313" key="1">
    <source>
        <dbReference type="EMBL" id="PRQ45512.1"/>
    </source>
</evidence>
<sequence length="59" mass="6721">MVYSLPKSPSLLSHQWLPGKTLSRYQALIRSRSFTPCSLCFSMSIWRCVLRIGSESKVS</sequence>
<comment type="caution">
    <text evidence="1">The sequence shown here is derived from an EMBL/GenBank/DDBJ whole genome shotgun (WGS) entry which is preliminary data.</text>
</comment>
<organism evidence="1 2">
    <name type="scientific">Rosa chinensis</name>
    <name type="common">China rose</name>
    <dbReference type="NCBI Taxonomy" id="74649"/>
    <lineage>
        <taxon>Eukaryota</taxon>
        <taxon>Viridiplantae</taxon>
        <taxon>Streptophyta</taxon>
        <taxon>Embryophyta</taxon>
        <taxon>Tracheophyta</taxon>
        <taxon>Spermatophyta</taxon>
        <taxon>Magnoliopsida</taxon>
        <taxon>eudicotyledons</taxon>
        <taxon>Gunneridae</taxon>
        <taxon>Pentapetalae</taxon>
        <taxon>rosids</taxon>
        <taxon>fabids</taxon>
        <taxon>Rosales</taxon>
        <taxon>Rosaceae</taxon>
        <taxon>Rosoideae</taxon>
        <taxon>Rosoideae incertae sedis</taxon>
        <taxon>Rosa</taxon>
    </lineage>
</organism>
<dbReference type="Proteomes" id="UP000238479">
    <property type="component" value="Chromosome 3"/>
</dbReference>
<dbReference type="EMBL" id="PDCK01000041">
    <property type="protein sequence ID" value="PRQ45512.1"/>
    <property type="molecule type" value="Genomic_DNA"/>
</dbReference>
<name>A0A2P6RGG5_ROSCH</name>
<protein>
    <submittedName>
        <fullName evidence="1">Uncharacterized protein</fullName>
    </submittedName>
</protein>
<dbReference type="Gramene" id="PRQ45512">
    <property type="protein sequence ID" value="PRQ45512"/>
    <property type="gene ID" value="RchiOBHm_Chr3g0492231"/>
</dbReference>
<reference evidence="1 2" key="1">
    <citation type="journal article" date="2018" name="Nat. Genet.">
        <title>The Rosa genome provides new insights in the design of modern roses.</title>
        <authorList>
            <person name="Bendahmane M."/>
        </authorList>
    </citation>
    <scope>NUCLEOTIDE SEQUENCE [LARGE SCALE GENOMIC DNA]</scope>
    <source>
        <strain evidence="2">cv. Old Blush</strain>
    </source>
</reference>
<accession>A0A2P6RGG5</accession>